<proteinExistence type="predicted"/>
<dbReference type="Gene3D" id="3.90.950.20">
    <property type="entry name" value="CinA-like"/>
    <property type="match status" value="1"/>
</dbReference>
<dbReference type="AlphaFoldDB" id="A0A9X1B3T2"/>
<evidence type="ECO:0000313" key="2">
    <source>
        <dbReference type="EMBL" id="MBK1618329.1"/>
    </source>
</evidence>
<dbReference type="NCBIfam" id="NF002975">
    <property type="entry name" value="PRK03661.1"/>
    <property type="match status" value="1"/>
</dbReference>
<dbReference type="Pfam" id="PF02464">
    <property type="entry name" value="CinA"/>
    <property type="match status" value="1"/>
</dbReference>
<dbReference type="Proteomes" id="UP001138768">
    <property type="component" value="Unassembled WGS sequence"/>
</dbReference>
<keyword evidence="3" id="KW-1185">Reference proteome</keyword>
<dbReference type="NCBIfam" id="TIGR00199">
    <property type="entry name" value="PncC_domain"/>
    <property type="match status" value="1"/>
</dbReference>
<evidence type="ECO:0000313" key="3">
    <source>
        <dbReference type="Proteomes" id="UP001138768"/>
    </source>
</evidence>
<accession>A0A9X1B3T2</accession>
<dbReference type="SUPFAM" id="SSF142433">
    <property type="entry name" value="CinA-like"/>
    <property type="match status" value="1"/>
</dbReference>
<dbReference type="EMBL" id="NRRY01000009">
    <property type="protein sequence ID" value="MBK1618329.1"/>
    <property type="molecule type" value="Genomic_DNA"/>
</dbReference>
<gene>
    <name evidence="2" type="ORF">CKO42_07725</name>
</gene>
<dbReference type="InterPro" id="IPR036653">
    <property type="entry name" value="CinA-like_C"/>
</dbReference>
<dbReference type="InterPro" id="IPR008136">
    <property type="entry name" value="CinA_C"/>
</dbReference>
<comment type="caution">
    <text evidence="2">The sequence shown here is derived from an EMBL/GenBank/DDBJ whole genome shotgun (WGS) entry which is preliminary data.</text>
</comment>
<organism evidence="2 3">
    <name type="scientific">Lamprobacter modestohalophilus</name>
    <dbReference type="NCBI Taxonomy" id="1064514"/>
    <lineage>
        <taxon>Bacteria</taxon>
        <taxon>Pseudomonadati</taxon>
        <taxon>Pseudomonadota</taxon>
        <taxon>Gammaproteobacteria</taxon>
        <taxon>Chromatiales</taxon>
        <taxon>Chromatiaceae</taxon>
        <taxon>Lamprobacter</taxon>
    </lineage>
</organism>
<reference evidence="2 3" key="1">
    <citation type="journal article" date="2020" name="Microorganisms">
        <title>Osmotic Adaptation and Compatible Solute Biosynthesis of Phototrophic Bacteria as Revealed from Genome Analyses.</title>
        <authorList>
            <person name="Imhoff J.F."/>
            <person name="Rahn T."/>
            <person name="Kunzel S."/>
            <person name="Keller A."/>
            <person name="Neulinger S.C."/>
        </authorList>
    </citation>
    <scope>NUCLEOTIDE SEQUENCE [LARGE SCALE GENOMIC DNA]</scope>
    <source>
        <strain evidence="2 3">DSM 25653</strain>
    </source>
</reference>
<name>A0A9X1B3T2_9GAMM</name>
<feature type="domain" description="CinA C-terminal" evidence="1">
    <location>
        <begin position="9"/>
        <end position="157"/>
    </location>
</feature>
<evidence type="ECO:0000259" key="1">
    <source>
        <dbReference type="Pfam" id="PF02464"/>
    </source>
</evidence>
<protein>
    <submittedName>
        <fullName evidence="2">Damage-inducible protein CinA</fullName>
    </submittedName>
</protein>
<sequence>MMSMDLDGLAAELGRCLQASGDRLVTAESCTGGWIAKCMTDIAGSSAWLDRGFVTYSNDAKQEMLGVGADTLAQQGAVSEAVVREMACGALTRSRATLAVAVSGIAGPGGGTPAKPIGTVCFGWARAGQVKAETQMFAGDRDQVRRQSVAHALRVLITDWAHA</sequence>